<name>X6LY48_RETFI</name>
<gene>
    <name evidence="3" type="ORF">RFI_30554</name>
</gene>
<feature type="coiled-coil region" evidence="1">
    <location>
        <begin position="165"/>
        <end position="196"/>
    </location>
</feature>
<dbReference type="EMBL" id="ASPP01026741">
    <property type="protein sequence ID" value="ETO06838.1"/>
    <property type="molecule type" value="Genomic_DNA"/>
</dbReference>
<organism evidence="3 4">
    <name type="scientific">Reticulomyxa filosa</name>
    <dbReference type="NCBI Taxonomy" id="46433"/>
    <lineage>
        <taxon>Eukaryota</taxon>
        <taxon>Sar</taxon>
        <taxon>Rhizaria</taxon>
        <taxon>Retaria</taxon>
        <taxon>Foraminifera</taxon>
        <taxon>Monothalamids</taxon>
        <taxon>Reticulomyxidae</taxon>
        <taxon>Reticulomyxa</taxon>
    </lineage>
</organism>
<evidence type="ECO:0000256" key="2">
    <source>
        <dbReference type="SAM" id="Phobius"/>
    </source>
</evidence>
<dbReference type="AlphaFoldDB" id="X6LY48"/>
<keyword evidence="2" id="KW-0472">Membrane</keyword>
<sequence length="286" mass="33074">EKTQQTMKEQLDVFMKQSFQSKMTNLIQQMKLTTHEMTSKMDALQTKIDELASQKETTAKENQDNEKTISEVLKKLEETKEDIKTSIRSNSKAFSELSSLYSKLLQEIEKTLAEKSKEISQSTQHFIQNEGFQGLEKTIKNLFNNLFTTITNRISEQTTNNDKVSDDVHSELQQLKKSIQEQTRQLQLVLQQEQKETSHQALESFHTRLQATLDQLSGVCANLETSVKHTFVNTIHKSKGNLVNSVSLDKILKLLEDRFGESKRRFFVGCVFFLVLFLLFKKKNRV</sequence>
<accession>X6LY48</accession>
<evidence type="ECO:0000313" key="4">
    <source>
        <dbReference type="Proteomes" id="UP000023152"/>
    </source>
</evidence>
<feature type="coiled-coil region" evidence="1">
    <location>
        <begin position="34"/>
        <end position="125"/>
    </location>
</feature>
<evidence type="ECO:0000256" key="1">
    <source>
        <dbReference type="SAM" id="Coils"/>
    </source>
</evidence>
<feature type="non-terminal residue" evidence="3">
    <location>
        <position position="1"/>
    </location>
</feature>
<evidence type="ECO:0008006" key="5">
    <source>
        <dbReference type="Google" id="ProtNLM"/>
    </source>
</evidence>
<keyword evidence="2" id="KW-0812">Transmembrane</keyword>
<evidence type="ECO:0000313" key="3">
    <source>
        <dbReference type="EMBL" id="ETO06838.1"/>
    </source>
</evidence>
<proteinExistence type="predicted"/>
<feature type="transmembrane region" description="Helical" evidence="2">
    <location>
        <begin position="264"/>
        <end position="280"/>
    </location>
</feature>
<keyword evidence="1" id="KW-0175">Coiled coil</keyword>
<keyword evidence="2" id="KW-1133">Transmembrane helix</keyword>
<reference evidence="3 4" key="1">
    <citation type="journal article" date="2013" name="Curr. Biol.">
        <title>The Genome of the Foraminiferan Reticulomyxa filosa.</title>
        <authorList>
            <person name="Glockner G."/>
            <person name="Hulsmann N."/>
            <person name="Schleicher M."/>
            <person name="Noegel A.A."/>
            <person name="Eichinger L."/>
            <person name="Gallinger C."/>
            <person name="Pawlowski J."/>
            <person name="Sierra R."/>
            <person name="Euteneuer U."/>
            <person name="Pillet L."/>
            <person name="Moustafa A."/>
            <person name="Platzer M."/>
            <person name="Groth M."/>
            <person name="Szafranski K."/>
            <person name="Schliwa M."/>
        </authorList>
    </citation>
    <scope>NUCLEOTIDE SEQUENCE [LARGE SCALE GENOMIC DNA]</scope>
</reference>
<keyword evidence="4" id="KW-1185">Reference proteome</keyword>
<comment type="caution">
    <text evidence="3">The sequence shown here is derived from an EMBL/GenBank/DDBJ whole genome shotgun (WGS) entry which is preliminary data.</text>
</comment>
<protein>
    <recommendedName>
        <fullName evidence="5">Viral A-type inclusion protein</fullName>
    </recommendedName>
</protein>
<dbReference type="Proteomes" id="UP000023152">
    <property type="component" value="Unassembled WGS sequence"/>
</dbReference>